<dbReference type="PROSITE" id="PS50965">
    <property type="entry name" value="NERD"/>
    <property type="match status" value="1"/>
</dbReference>
<organism evidence="4 5">
    <name type="scientific">Pseudarthrobacter siccitolerans</name>
    <dbReference type="NCBI Taxonomy" id="861266"/>
    <lineage>
        <taxon>Bacteria</taxon>
        <taxon>Bacillati</taxon>
        <taxon>Actinomycetota</taxon>
        <taxon>Actinomycetes</taxon>
        <taxon>Micrococcales</taxon>
        <taxon>Micrococcaceae</taxon>
        <taxon>Pseudarthrobacter</taxon>
    </lineage>
</organism>
<evidence type="ECO:0000313" key="5">
    <source>
        <dbReference type="Proteomes" id="UP001236806"/>
    </source>
</evidence>
<dbReference type="Pfam" id="PF08378">
    <property type="entry name" value="NERD"/>
    <property type="match status" value="1"/>
</dbReference>
<feature type="domain" description="NERD" evidence="3">
    <location>
        <begin position="37"/>
        <end position="134"/>
    </location>
</feature>
<feature type="region of interest" description="Disordered" evidence="1">
    <location>
        <begin position="281"/>
        <end position="301"/>
    </location>
</feature>
<evidence type="ECO:0000259" key="3">
    <source>
        <dbReference type="PROSITE" id="PS50965"/>
    </source>
</evidence>
<feature type="compositionally biased region" description="Basic and acidic residues" evidence="1">
    <location>
        <begin position="226"/>
        <end position="236"/>
    </location>
</feature>
<evidence type="ECO:0000256" key="2">
    <source>
        <dbReference type="SAM" id="Phobius"/>
    </source>
</evidence>
<protein>
    <recommendedName>
        <fullName evidence="3">NERD domain-containing protein</fullName>
    </recommendedName>
</protein>
<keyword evidence="5" id="KW-1185">Reference proteome</keyword>
<reference evidence="4 5" key="1">
    <citation type="submission" date="2023-07" db="EMBL/GenBank/DDBJ databases">
        <title>Comparative genomics of wheat-associated soil bacteria to identify genetic determinants of phenazine resistance.</title>
        <authorList>
            <person name="Mouncey N."/>
        </authorList>
    </citation>
    <scope>NUCLEOTIDE SEQUENCE [LARGE SCALE GENOMIC DNA]</scope>
    <source>
        <strain evidence="4 5">W1I3</strain>
    </source>
</reference>
<feature type="region of interest" description="Disordered" evidence="1">
    <location>
        <begin position="197"/>
        <end position="251"/>
    </location>
</feature>
<evidence type="ECO:0000256" key="1">
    <source>
        <dbReference type="SAM" id="MobiDB-lite"/>
    </source>
</evidence>
<dbReference type="EMBL" id="JAUSXB010000001">
    <property type="protein sequence ID" value="MDQ0675981.1"/>
    <property type="molecule type" value="Genomic_DNA"/>
</dbReference>
<dbReference type="InterPro" id="IPR011528">
    <property type="entry name" value="NERD"/>
</dbReference>
<accession>A0ABU0PRW4</accession>
<comment type="caution">
    <text evidence="4">The sequence shown here is derived from an EMBL/GenBank/DDBJ whole genome shotgun (WGS) entry which is preliminary data.</text>
</comment>
<sequence>MGAGDGAAEQARLAAERAAKLRRQLDYAERAERAWAAGAAGEARVAAVLEALESQGWMALHDVHWPGRPKANLDHILVGPGGVIVIDAKNWSGDLQLRNGILRQNGYSREREVTGVLEQGAAVAALLEPQHRRYVQAWLCMVGQPNLQGTTASGARVQGIETLPQAVAATAAVLDPGTVGAVHRYLTNQLAGGSSPSVLTTGHVPTGPPDFAHSSGPAATLQRWRTARDPADDPRTLRPSGTSRPKPEGTKKPGCFGILFRLALIIFVLGVILNALSQLSPQPQRVPVPSPEIVSTLPGPP</sequence>
<proteinExistence type="predicted"/>
<keyword evidence="2" id="KW-0472">Membrane</keyword>
<keyword evidence="2" id="KW-1133">Transmembrane helix</keyword>
<evidence type="ECO:0000313" key="4">
    <source>
        <dbReference type="EMBL" id="MDQ0675981.1"/>
    </source>
</evidence>
<gene>
    <name evidence="4" type="ORF">QFZ36_003542</name>
</gene>
<dbReference type="Proteomes" id="UP001236806">
    <property type="component" value="Unassembled WGS sequence"/>
</dbReference>
<feature type="transmembrane region" description="Helical" evidence="2">
    <location>
        <begin position="256"/>
        <end position="276"/>
    </location>
</feature>
<keyword evidence="2" id="KW-0812">Transmembrane</keyword>
<name>A0ABU0PRW4_9MICC</name>